<proteinExistence type="predicted"/>
<comment type="subcellular location">
    <subcellularLocation>
        <location evidence="1">Membrane</location>
        <topology evidence="1">Multi-pass membrane protein</topology>
    </subcellularLocation>
</comment>
<keyword evidence="7" id="KW-1185">Reference proteome</keyword>
<protein>
    <submittedName>
        <fullName evidence="6">Uncharacterized membrane protein, required for colicin V production</fullName>
    </submittedName>
</protein>
<evidence type="ECO:0000256" key="5">
    <source>
        <dbReference type="SAM" id="Phobius"/>
    </source>
</evidence>
<dbReference type="Pfam" id="PF13365">
    <property type="entry name" value="Trypsin_2"/>
    <property type="match status" value="1"/>
</dbReference>
<dbReference type="Gene3D" id="2.40.10.10">
    <property type="entry name" value="Trypsin-like serine proteases"/>
    <property type="match status" value="2"/>
</dbReference>
<dbReference type="RefSeq" id="WP_092799728.1">
    <property type="nucleotide sequence ID" value="NZ_FMUH01000001.1"/>
</dbReference>
<evidence type="ECO:0000313" key="6">
    <source>
        <dbReference type="EMBL" id="SCX39708.1"/>
    </source>
</evidence>
<organism evidence="6 7">
    <name type="scientific">Klenkia marina</name>
    <dbReference type="NCBI Taxonomy" id="1960309"/>
    <lineage>
        <taxon>Bacteria</taxon>
        <taxon>Bacillati</taxon>
        <taxon>Actinomycetota</taxon>
        <taxon>Actinomycetes</taxon>
        <taxon>Geodermatophilales</taxon>
        <taxon>Geodermatophilaceae</taxon>
        <taxon>Klenkia</taxon>
    </lineage>
</organism>
<name>A0A1G4XGA4_9ACTN</name>
<dbReference type="InterPro" id="IPR043504">
    <property type="entry name" value="Peptidase_S1_PA_chymotrypsin"/>
</dbReference>
<dbReference type="PANTHER" id="PTHR43019:SF23">
    <property type="entry name" value="PROTEASE DO-LIKE 5, CHLOROPLASTIC"/>
    <property type="match status" value="1"/>
</dbReference>
<evidence type="ECO:0000256" key="2">
    <source>
        <dbReference type="ARBA" id="ARBA00022692"/>
    </source>
</evidence>
<dbReference type="InterPro" id="IPR009003">
    <property type="entry name" value="Peptidase_S1_PA"/>
</dbReference>
<gene>
    <name evidence="6" type="ORF">SAMN03159343_0752</name>
</gene>
<dbReference type="GO" id="GO:0006508">
    <property type="term" value="P:proteolysis"/>
    <property type="evidence" value="ECO:0007669"/>
    <property type="project" value="InterPro"/>
</dbReference>
<dbReference type="PANTHER" id="PTHR43019">
    <property type="entry name" value="SERINE ENDOPROTEASE DEGS"/>
    <property type="match status" value="1"/>
</dbReference>
<dbReference type="GO" id="GO:0016020">
    <property type="term" value="C:membrane"/>
    <property type="evidence" value="ECO:0007669"/>
    <property type="project" value="UniProtKB-SubCell"/>
</dbReference>
<dbReference type="SUPFAM" id="SSF50494">
    <property type="entry name" value="Trypsin-like serine proteases"/>
    <property type="match status" value="1"/>
</dbReference>
<dbReference type="InterPro" id="IPR047680">
    <property type="entry name" value="MarP-like"/>
</dbReference>
<dbReference type="GO" id="GO:0009403">
    <property type="term" value="P:toxin biosynthetic process"/>
    <property type="evidence" value="ECO:0007669"/>
    <property type="project" value="InterPro"/>
</dbReference>
<accession>A0A1G4XGA4</accession>
<dbReference type="InterPro" id="IPR001940">
    <property type="entry name" value="Peptidase_S1C"/>
</dbReference>
<dbReference type="Proteomes" id="UP000198981">
    <property type="component" value="Unassembled WGS sequence"/>
</dbReference>
<feature type="transmembrane region" description="Helical" evidence="5">
    <location>
        <begin position="94"/>
        <end position="118"/>
    </location>
</feature>
<dbReference type="Pfam" id="PF02674">
    <property type="entry name" value="Colicin_V"/>
    <property type="match status" value="1"/>
</dbReference>
<dbReference type="PRINTS" id="PR00834">
    <property type="entry name" value="PROTEASES2C"/>
</dbReference>
<evidence type="ECO:0000313" key="7">
    <source>
        <dbReference type="Proteomes" id="UP000198981"/>
    </source>
</evidence>
<evidence type="ECO:0000256" key="1">
    <source>
        <dbReference type="ARBA" id="ARBA00004141"/>
    </source>
</evidence>
<keyword evidence="2 5" id="KW-0812">Transmembrane</keyword>
<keyword evidence="3 5" id="KW-1133">Transmembrane helix</keyword>
<sequence>MSIVDVVLIALALLFALSGFRQGLIVSAASFIGFFGGAVAGAQLSGPVADELGGSTLSRVFVALVVVLAGALLGQVVAGYLGRAIRTKVTWEPAKIVDSVAGAGISAVAVLLVAWMVATPLANSAFPAVASQVRQSTLVQAVDQGVPDGVRSLYDSLREAIDRRGLPDVLDPLTPTQVRDVPVPDQTLAQSAVVNQVQGSVVKISGVAASCSRQIDGSGFVFAPERVMTNAHVLAGVSDPTVEAEGDTYDAYPVYVDEETDVAVIAVPGLPQTPLSFTGTPADSGADAIIMGYPGGGGLYVGAARVRDRGAISGPDFRAEQTVVRDVYALYGQVRAGNSGGPLLASDGSVLGVVFASAVDDPNTGYALTDDEVADAIAQGRTASTPVDTGPCE</sequence>
<dbReference type="NCBIfam" id="NF033740">
    <property type="entry name" value="MarP_fam_protase"/>
    <property type="match status" value="1"/>
</dbReference>
<dbReference type="AlphaFoldDB" id="A0A1G4XGA4"/>
<keyword evidence="4 5" id="KW-0472">Membrane</keyword>
<feature type="transmembrane region" description="Helical" evidence="5">
    <location>
        <begin position="60"/>
        <end position="82"/>
    </location>
</feature>
<dbReference type="GO" id="GO:0004252">
    <property type="term" value="F:serine-type endopeptidase activity"/>
    <property type="evidence" value="ECO:0007669"/>
    <property type="project" value="InterPro"/>
</dbReference>
<evidence type="ECO:0000256" key="4">
    <source>
        <dbReference type="ARBA" id="ARBA00023136"/>
    </source>
</evidence>
<dbReference type="InterPro" id="IPR003825">
    <property type="entry name" value="Colicin-V_CvpA"/>
</dbReference>
<evidence type="ECO:0000256" key="3">
    <source>
        <dbReference type="ARBA" id="ARBA00022989"/>
    </source>
</evidence>
<dbReference type="OrthoDB" id="9766361at2"/>
<dbReference type="EMBL" id="FMUH01000001">
    <property type="protein sequence ID" value="SCX39708.1"/>
    <property type="molecule type" value="Genomic_DNA"/>
</dbReference>
<reference evidence="7" key="1">
    <citation type="submission" date="2016-10" db="EMBL/GenBank/DDBJ databases">
        <authorList>
            <person name="Varghese N."/>
            <person name="Submissions S."/>
        </authorList>
    </citation>
    <scope>NUCLEOTIDE SEQUENCE [LARGE SCALE GENOMIC DNA]</scope>
    <source>
        <strain evidence="7">DSM 45722</strain>
    </source>
</reference>
<dbReference type="STRING" id="1960309.SAMN03159343_0752"/>